<dbReference type="AlphaFoldDB" id="A0A093UG97"/>
<feature type="transmembrane region" description="Helical" evidence="1">
    <location>
        <begin position="36"/>
        <end position="56"/>
    </location>
</feature>
<dbReference type="Proteomes" id="UP000032874">
    <property type="component" value="Unassembled WGS sequence"/>
</dbReference>
<keyword evidence="1" id="KW-0472">Membrane</keyword>
<comment type="caution">
    <text evidence="2">The sequence shown here is derived from an EMBL/GenBank/DDBJ whole genome shotgun (WGS) entry which is preliminary data.</text>
</comment>
<dbReference type="EMBL" id="JQHM01000001">
    <property type="protein sequence ID" value="KFX07273.1"/>
    <property type="molecule type" value="Genomic_DNA"/>
</dbReference>
<feature type="transmembrane region" description="Helical" evidence="1">
    <location>
        <begin position="12"/>
        <end position="29"/>
    </location>
</feature>
<keyword evidence="1" id="KW-1133">Transmembrane helix</keyword>
<evidence type="ECO:0000256" key="1">
    <source>
        <dbReference type="SAM" id="Phobius"/>
    </source>
</evidence>
<organism evidence="2 3">
    <name type="scientific">Pectobacterium betavasculorum</name>
    <dbReference type="NCBI Taxonomy" id="55207"/>
    <lineage>
        <taxon>Bacteria</taxon>
        <taxon>Pseudomonadati</taxon>
        <taxon>Pseudomonadota</taxon>
        <taxon>Gammaproteobacteria</taxon>
        <taxon>Enterobacterales</taxon>
        <taxon>Pectobacteriaceae</taxon>
        <taxon>Pectobacterium</taxon>
    </lineage>
</organism>
<evidence type="ECO:0000313" key="3">
    <source>
        <dbReference type="Proteomes" id="UP000032874"/>
    </source>
</evidence>
<accession>A0A093UG97</accession>
<evidence type="ECO:0000313" key="2">
    <source>
        <dbReference type="EMBL" id="KFX07273.1"/>
    </source>
</evidence>
<dbReference type="eggNOG" id="ENOG50344AT">
    <property type="taxonomic scope" value="Bacteria"/>
</dbReference>
<proteinExistence type="predicted"/>
<reference evidence="2 3" key="1">
    <citation type="submission" date="2014-08" db="EMBL/GenBank/DDBJ databases">
        <title>Genome sequences of NCPPB Pectobacterium isolates.</title>
        <authorList>
            <person name="Glover R.H."/>
            <person name="Sapp M."/>
            <person name="Elphinstone J."/>
        </authorList>
    </citation>
    <scope>NUCLEOTIDE SEQUENCE [LARGE SCALE GENOMIC DNA]</scope>
    <source>
        <strain evidence="2 3">NCPPB 2795</strain>
    </source>
</reference>
<protein>
    <submittedName>
        <fullName evidence="2">MFS transporter</fullName>
    </submittedName>
</protein>
<dbReference type="GeneID" id="45849388"/>
<name>A0A093UG97_9GAMM</name>
<gene>
    <name evidence="2" type="ORF">KP22_04065</name>
</gene>
<dbReference type="RefSeq" id="WP_015840528.1">
    <property type="nucleotide sequence ID" value="NZ_JQHM01000001.1"/>
</dbReference>
<sequence>MEWLSRLWEQFQWAVAGLIGALISVPFQSDLRTARGIAIFVFTGSACAHYLTGIVGDYFNINPSSAGGIGFLLGAFGGSLIAAVIKAIEAADLWGLIRSRFGGGAQ</sequence>
<keyword evidence="1" id="KW-0812">Transmembrane</keyword>
<feature type="transmembrane region" description="Helical" evidence="1">
    <location>
        <begin position="68"/>
        <end position="88"/>
    </location>
</feature>
<dbReference type="STRING" id="55207.KP22_04065"/>